<dbReference type="SUPFAM" id="SSF140478">
    <property type="entry name" value="LemA-like"/>
    <property type="match status" value="1"/>
</dbReference>
<evidence type="ECO:0000256" key="4">
    <source>
        <dbReference type="ARBA" id="ARBA00022989"/>
    </source>
</evidence>
<reference evidence="8" key="1">
    <citation type="journal article" date="2019" name="Int. J. Syst. Evol. Microbiol.">
        <title>The Global Catalogue of Microorganisms (GCM) 10K type strain sequencing project: providing services to taxonomists for standard genome sequencing and annotation.</title>
        <authorList>
            <consortium name="The Broad Institute Genomics Platform"/>
            <consortium name="The Broad Institute Genome Sequencing Center for Infectious Disease"/>
            <person name="Wu L."/>
            <person name="Ma J."/>
        </authorList>
    </citation>
    <scope>NUCLEOTIDE SEQUENCE [LARGE SCALE GENOMIC DNA]</scope>
    <source>
        <strain evidence="8">CCM 8896</strain>
    </source>
</reference>
<name>A0ABW4J4M2_9LACO</name>
<protein>
    <submittedName>
        <fullName evidence="7">LemA family protein</fullName>
    </submittedName>
</protein>
<dbReference type="EMBL" id="JBHTOP010000001">
    <property type="protein sequence ID" value="MFD1670523.1"/>
    <property type="molecule type" value="Genomic_DNA"/>
</dbReference>
<keyword evidence="5 6" id="KW-0472">Membrane</keyword>
<dbReference type="Pfam" id="PF04011">
    <property type="entry name" value="LemA"/>
    <property type="match status" value="1"/>
</dbReference>
<sequence length="202" mass="22443">MTNNQSQKHTARNILIGVAIIVVGLIMIGVNTYNGLAKQNQKVESAWSQVQNVMQRRYDLVPNLVNSVKGSMKQEQKVFGDIAAARKSYNSASSTKEKISANAKLDQSVGTLVNVIQENYPDLKSNENVQTLMTQLEGTENRISVERKRYNDAVQTYNQSMVTFPKNIFANMMGLGQKPYFKASTNAQNAPTVNFDDTTDGK</sequence>
<comment type="subcellular location">
    <subcellularLocation>
        <location evidence="1">Membrane</location>
        <topology evidence="1">Single-pass membrane protein</topology>
    </subcellularLocation>
</comment>
<evidence type="ECO:0000256" key="1">
    <source>
        <dbReference type="ARBA" id="ARBA00004167"/>
    </source>
</evidence>
<comment type="similarity">
    <text evidence="2">Belongs to the LemA family.</text>
</comment>
<evidence type="ECO:0000256" key="6">
    <source>
        <dbReference type="SAM" id="Phobius"/>
    </source>
</evidence>
<evidence type="ECO:0000256" key="2">
    <source>
        <dbReference type="ARBA" id="ARBA00008854"/>
    </source>
</evidence>
<dbReference type="PANTHER" id="PTHR34478">
    <property type="entry name" value="PROTEIN LEMA"/>
    <property type="match status" value="1"/>
</dbReference>
<evidence type="ECO:0000256" key="5">
    <source>
        <dbReference type="ARBA" id="ARBA00023136"/>
    </source>
</evidence>
<feature type="transmembrane region" description="Helical" evidence="6">
    <location>
        <begin position="12"/>
        <end position="33"/>
    </location>
</feature>
<organism evidence="7 8">
    <name type="scientific">Agrilactobacillus yilanensis</name>
    <dbReference type="NCBI Taxonomy" id="2485997"/>
    <lineage>
        <taxon>Bacteria</taxon>
        <taxon>Bacillati</taxon>
        <taxon>Bacillota</taxon>
        <taxon>Bacilli</taxon>
        <taxon>Lactobacillales</taxon>
        <taxon>Lactobacillaceae</taxon>
        <taxon>Agrilactobacillus</taxon>
    </lineage>
</organism>
<dbReference type="Gene3D" id="1.20.1440.20">
    <property type="entry name" value="LemA-like domain"/>
    <property type="match status" value="1"/>
</dbReference>
<evidence type="ECO:0000313" key="7">
    <source>
        <dbReference type="EMBL" id="MFD1670523.1"/>
    </source>
</evidence>
<dbReference type="PANTHER" id="PTHR34478:SF2">
    <property type="entry name" value="MEMBRANE PROTEIN"/>
    <property type="match status" value="1"/>
</dbReference>
<dbReference type="RefSeq" id="WP_125714609.1">
    <property type="nucleotide sequence ID" value="NZ_JBHTOP010000001.1"/>
</dbReference>
<gene>
    <name evidence="7" type="ORF">ACFQ5M_00265</name>
</gene>
<keyword evidence="8" id="KW-1185">Reference proteome</keyword>
<proteinExistence type="inferred from homology"/>
<keyword evidence="3 6" id="KW-0812">Transmembrane</keyword>
<accession>A0ABW4J4M2</accession>
<evidence type="ECO:0000313" key="8">
    <source>
        <dbReference type="Proteomes" id="UP001597267"/>
    </source>
</evidence>
<dbReference type="Proteomes" id="UP001597267">
    <property type="component" value="Unassembled WGS sequence"/>
</dbReference>
<keyword evidence="4 6" id="KW-1133">Transmembrane helix</keyword>
<dbReference type="InterPro" id="IPR023353">
    <property type="entry name" value="LemA-like_dom_sf"/>
</dbReference>
<dbReference type="InterPro" id="IPR007156">
    <property type="entry name" value="MamQ_LemA"/>
</dbReference>
<evidence type="ECO:0000256" key="3">
    <source>
        <dbReference type="ARBA" id="ARBA00022692"/>
    </source>
</evidence>
<comment type="caution">
    <text evidence="7">The sequence shown here is derived from an EMBL/GenBank/DDBJ whole genome shotgun (WGS) entry which is preliminary data.</text>
</comment>